<evidence type="ECO:0000256" key="2">
    <source>
        <dbReference type="SAM" id="Phobius"/>
    </source>
</evidence>
<dbReference type="PROSITE" id="PS50005">
    <property type="entry name" value="TPR"/>
    <property type="match status" value="2"/>
</dbReference>
<dbReference type="PANTHER" id="PTHR45138">
    <property type="entry name" value="REGULATORY COMPONENTS OF SENSORY TRANSDUCTION SYSTEM"/>
    <property type="match status" value="1"/>
</dbReference>
<keyword evidence="2" id="KW-0472">Membrane</keyword>
<dbReference type="EMBL" id="LRDH01000001">
    <property type="protein sequence ID" value="PPV17987.1"/>
    <property type="molecule type" value="Genomic_DNA"/>
</dbReference>
<dbReference type="Proteomes" id="UP000238081">
    <property type="component" value="Unassembled WGS sequence"/>
</dbReference>
<feature type="transmembrane region" description="Helical" evidence="2">
    <location>
        <begin position="7"/>
        <end position="25"/>
    </location>
</feature>
<dbReference type="RefSeq" id="WP_043661674.1">
    <property type="nucleotide sequence ID" value="NZ_JSEG01000001.1"/>
</dbReference>
<dbReference type="SMART" id="SM00267">
    <property type="entry name" value="GGDEF"/>
    <property type="match status" value="1"/>
</dbReference>
<dbReference type="InterPro" id="IPR043128">
    <property type="entry name" value="Rev_trsase/Diguanyl_cyclase"/>
</dbReference>
<dbReference type="CDD" id="cd01949">
    <property type="entry name" value="GGDEF"/>
    <property type="match status" value="1"/>
</dbReference>
<feature type="repeat" description="TPR" evidence="1">
    <location>
        <begin position="227"/>
        <end position="260"/>
    </location>
</feature>
<keyword evidence="2" id="KW-1133">Transmembrane helix</keyword>
<dbReference type="InterPro" id="IPR011990">
    <property type="entry name" value="TPR-like_helical_dom_sf"/>
</dbReference>
<comment type="caution">
    <text evidence="4">The sequence shown here is derived from an EMBL/GenBank/DDBJ whole genome shotgun (WGS) entry which is preliminary data.</text>
</comment>
<feature type="transmembrane region" description="Helical" evidence="2">
    <location>
        <begin position="466"/>
        <end position="487"/>
    </location>
</feature>
<feature type="domain" description="GGDEF" evidence="3">
    <location>
        <begin position="524"/>
        <end position="648"/>
    </location>
</feature>
<dbReference type="FunFam" id="3.30.70.270:FF:000001">
    <property type="entry name" value="Diguanylate cyclase domain protein"/>
    <property type="match status" value="1"/>
</dbReference>
<dbReference type="PANTHER" id="PTHR45138:SF9">
    <property type="entry name" value="DIGUANYLATE CYCLASE DGCM-RELATED"/>
    <property type="match status" value="1"/>
</dbReference>
<evidence type="ECO:0000313" key="4">
    <source>
        <dbReference type="EMBL" id="PPV17987.1"/>
    </source>
</evidence>
<sequence>MKNRRIIVFFAMMLIIILTVVIYAANNRNYVSLISEIKYSYENDIKINVDNLDLKKEITIDNSSNFTLPEEYFALGYNLIQDNDKRGIDYLNTAFELMDQKTDFYVKYITIKLLRNNSDKLENPSEESRYILDGIKKFNEKDHELHFLNIRELFVKGSDTDEGRKVLIDSIKYILDDEKISSESAISSYRNILGMYYIMQGNYSDGIENYLETIYLGNNMDDKYYLNKALIDLGTVYSILNQYEIAEEIYEQAYDINHPNIEDDNFMKLYYYANIIECLIYQKKYDEFFDKCNEMERYIDKYYVASDVIESSILQMNIYKVKAYLELDEIDKADEIINRLYDLEYKVIENYFIDSDMAYFVILGDYYYKKSNYEKALELYKRVYDSEKTRMNKNAKEEVLHKLVWYYQSIEDYKKSSFYSNQLIEFNRDESSVVNSGYIKYIIDKYEYEKELMLASEELLKNGIEISILAVVFISSISVGAIVIFMLKKNNKIDGLTQMYNREYFDKEFYRLFKKQYKNFIYHKSSYVCMYDIDNFKKINDTYGHDFGDEVIKAIAGVSKKEVRYKGKAFRYGGEEFILILKNINEKQALRIAENIREAVENLSFSNQYKVTISVGITVVEDNKDVTFKKVDKKLYTSKKNGKNKITV</sequence>
<proteinExistence type="predicted"/>
<evidence type="ECO:0000256" key="1">
    <source>
        <dbReference type="PROSITE-ProRule" id="PRU00339"/>
    </source>
</evidence>
<keyword evidence="2" id="KW-0812">Transmembrane</keyword>
<dbReference type="AlphaFoldDB" id="A0A2S7FFK7"/>
<gene>
    <name evidence="4" type="ORF">AWN73_00855</name>
</gene>
<dbReference type="InterPro" id="IPR000160">
    <property type="entry name" value="GGDEF_dom"/>
</dbReference>
<dbReference type="SMART" id="SM00028">
    <property type="entry name" value="TPR"/>
    <property type="match status" value="3"/>
</dbReference>
<dbReference type="Pfam" id="PF00990">
    <property type="entry name" value="GGDEF"/>
    <property type="match status" value="1"/>
</dbReference>
<dbReference type="Pfam" id="PF13424">
    <property type="entry name" value="TPR_12"/>
    <property type="match status" value="1"/>
</dbReference>
<dbReference type="SUPFAM" id="SSF48452">
    <property type="entry name" value="TPR-like"/>
    <property type="match status" value="2"/>
</dbReference>
<name>A0A2S7FFK7_CLOBU</name>
<dbReference type="InterPro" id="IPR050469">
    <property type="entry name" value="Diguanylate_Cyclase"/>
</dbReference>
<dbReference type="SUPFAM" id="SSF55073">
    <property type="entry name" value="Nucleotide cyclase"/>
    <property type="match status" value="1"/>
</dbReference>
<dbReference type="Gene3D" id="3.30.70.270">
    <property type="match status" value="1"/>
</dbReference>
<feature type="repeat" description="TPR" evidence="1">
    <location>
        <begin position="357"/>
        <end position="390"/>
    </location>
</feature>
<reference evidence="4 5" key="1">
    <citation type="submission" date="2016-01" db="EMBL/GenBank/DDBJ databases">
        <title>Characterization of the Clostridium difficile lineages that are prevalent in Hong Kong and China.</title>
        <authorList>
            <person name="Kwok J.S.-L."/>
            <person name="Lam W.-Y."/>
            <person name="Ip M."/>
            <person name="Chan T.-F."/>
            <person name="Hawkey P.M."/>
            <person name="Tsui S.K.-W."/>
        </authorList>
    </citation>
    <scope>NUCLEOTIDE SEQUENCE [LARGE SCALE GENOMIC DNA]</scope>
    <source>
        <strain evidence="4 5">300064</strain>
    </source>
</reference>
<evidence type="ECO:0000313" key="5">
    <source>
        <dbReference type="Proteomes" id="UP000238081"/>
    </source>
</evidence>
<dbReference type="Gene3D" id="1.25.40.10">
    <property type="entry name" value="Tetratricopeptide repeat domain"/>
    <property type="match status" value="2"/>
</dbReference>
<keyword evidence="1" id="KW-0802">TPR repeat</keyword>
<protein>
    <recommendedName>
        <fullName evidence="3">GGDEF domain-containing protein</fullName>
    </recommendedName>
</protein>
<dbReference type="InterPro" id="IPR029787">
    <property type="entry name" value="Nucleotide_cyclase"/>
</dbReference>
<dbReference type="PROSITE" id="PS50887">
    <property type="entry name" value="GGDEF"/>
    <property type="match status" value="1"/>
</dbReference>
<evidence type="ECO:0000259" key="3">
    <source>
        <dbReference type="PROSITE" id="PS50887"/>
    </source>
</evidence>
<dbReference type="NCBIfam" id="TIGR00254">
    <property type="entry name" value="GGDEF"/>
    <property type="match status" value="1"/>
</dbReference>
<accession>A0A2S7FFK7</accession>
<dbReference type="GO" id="GO:0052621">
    <property type="term" value="F:diguanylate cyclase activity"/>
    <property type="evidence" value="ECO:0007669"/>
    <property type="project" value="TreeGrafter"/>
</dbReference>
<dbReference type="InterPro" id="IPR019734">
    <property type="entry name" value="TPR_rpt"/>
</dbReference>
<organism evidence="4 5">
    <name type="scientific">Clostridium butyricum</name>
    <dbReference type="NCBI Taxonomy" id="1492"/>
    <lineage>
        <taxon>Bacteria</taxon>
        <taxon>Bacillati</taxon>
        <taxon>Bacillota</taxon>
        <taxon>Clostridia</taxon>
        <taxon>Eubacteriales</taxon>
        <taxon>Clostridiaceae</taxon>
        <taxon>Clostridium</taxon>
    </lineage>
</organism>